<reference evidence="3" key="1">
    <citation type="journal article" date="2019" name="Int. J. Syst. Evol. Microbiol.">
        <title>The Global Catalogue of Microorganisms (GCM) 10K type strain sequencing project: providing services to taxonomists for standard genome sequencing and annotation.</title>
        <authorList>
            <consortium name="The Broad Institute Genomics Platform"/>
            <consortium name="The Broad Institute Genome Sequencing Center for Infectious Disease"/>
            <person name="Wu L."/>
            <person name="Ma J."/>
        </authorList>
    </citation>
    <scope>NUCLEOTIDE SEQUENCE [LARGE SCALE GENOMIC DNA]</scope>
    <source>
        <strain evidence="3">CCUG 55250</strain>
    </source>
</reference>
<dbReference type="InterPro" id="IPR029062">
    <property type="entry name" value="Class_I_gatase-like"/>
</dbReference>
<dbReference type="Pfam" id="PF06283">
    <property type="entry name" value="ThuA"/>
    <property type="match status" value="1"/>
</dbReference>
<proteinExistence type="predicted"/>
<evidence type="ECO:0000313" key="2">
    <source>
        <dbReference type="EMBL" id="MFC5408705.1"/>
    </source>
</evidence>
<dbReference type="Gene3D" id="3.40.50.880">
    <property type="match status" value="1"/>
</dbReference>
<organism evidence="2 3">
    <name type="scientific">Larkinella bovis</name>
    <dbReference type="NCBI Taxonomy" id="683041"/>
    <lineage>
        <taxon>Bacteria</taxon>
        <taxon>Pseudomonadati</taxon>
        <taxon>Bacteroidota</taxon>
        <taxon>Cytophagia</taxon>
        <taxon>Cytophagales</taxon>
        <taxon>Spirosomataceae</taxon>
        <taxon>Larkinella</taxon>
    </lineage>
</organism>
<evidence type="ECO:0000313" key="3">
    <source>
        <dbReference type="Proteomes" id="UP001596106"/>
    </source>
</evidence>
<keyword evidence="3" id="KW-1185">Reference proteome</keyword>
<comment type="caution">
    <text evidence="2">The sequence shown here is derived from an EMBL/GenBank/DDBJ whole genome shotgun (WGS) entry which is preliminary data.</text>
</comment>
<dbReference type="EMBL" id="JBHSMA010000001">
    <property type="protein sequence ID" value="MFC5408705.1"/>
    <property type="molecule type" value="Genomic_DNA"/>
</dbReference>
<accession>A0ABW0I877</accession>
<dbReference type="InterPro" id="IPR029010">
    <property type="entry name" value="ThuA-like"/>
</dbReference>
<dbReference type="PANTHER" id="PTHR40469">
    <property type="entry name" value="SECRETED GLYCOSYL HYDROLASE"/>
    <property type="match status" value="1"/>
</dbReference>
<evidence type="ECO:0000259" key="1">
    <source>
        <dbReference type="Pfam" id="PF06283"/>
    </source>
</evidence>
<gene>
    <name evidence="2" type="ORF">ACFPMF_05265</name>
</gene>
<dbReference type="PANTHER" id="PTHR40469:SF2">
    <property type="entry name" value="GALACTOSE-BINDING DOMAIN-LIKE SUPERFAMILY PROTEIN"/>
    <property type="match status" value="1"/>
</dbReference>
<dbReference type="SUPFAM" id="SSF52317">
    <property type="entry name" value="Class I glutamine amidotransferase-like"/>
    <property type="match status" value="1"/>
</dbReference>
<feature type="domain" description="ThuA-like" evidence="1">
    <location>
        <begin position="38"/>
        <end position="249"/>
    </location>
</feature>
<dbReference type="RefSeq" id="WP_379841838.1">
    <property type="nucleotide sequence ID" value="NZ_JBHSMA010000001.1"/>
</dbReference>
<name>A0ABW0I877_9BACT</name>
<protein>
    <submittedName>
        <fullName evidence="2">ThuA domain-containing protein</fullName>
    </submittedName>
</protein>
<sequence length="275" mass="32019">MKLYSLVTVFFLLLLVDSGHAQNRVPRFNVIAFYTARNDRAHISFVHEANRWFPRMAAQHGFSYDSTANWSNLNAEFLAKYQVVIFLDTRPETPEQREAFQHYMESGGAWMGFHFAAFALTPSAYPQNWDWYHNEFVGAGSYKSNTWRPTPAVLRVEDRSHPATKHLPETFTSAPNEWYRWSNDLTANPNLKILLSIDPSSFPLGTGPKPHEIWHSGYYPVVWTHKKYRMLYLNMGHNDIDYEHKTHNELSFTFANETQNKLILDGLLWLGTTKK</sequence>
<dbReference type="Proteomes" id="UP001596106">
    <property type="component" value="Unassembled WGS sequence"/>
</dbReference>